<dbReference type="EMBL" id="JAAGNN010000006">
    <property type="protein sequence ID" value="KAF4088544.1"/>
    <property type="molecule type" value="Genomic_DNA"/>
</dbReference>
<evidence type="ECO:0000313" key="2">
    <source>
        <dbReference type="Proteomes" id="UP000593565"/>
    </source>
</evidence>
<sequence>MQTRPLTCAVTWLLASHPPALAHFFRLLSIGFGSNLYVLAAPLLRTALGKLRHFQCFGELCCGRAACPAPRTDFVACNDVS</sequence>
<accession>A0A7J6B0A8</accession>
<name>A0A7J6B0A8_AMEME</name>
<dbReference type="AlphaFoldDB" id="A0A7J6B0A8"/>
<gene>
    <name evidence="1" type="ORF">AMELA_G00083810</name>
</gene>
<protein>
    <submittedName>
        <fullName evidence="1">Uncharacterized protein</fullName>
    </submittedName>
</protein>
<proteinExistence type="predicted"/>
<keyword evidence="2" id="KW-1185">Reference proteome</keyword>
<organism evidence="1 2">
    <name type="scientific">Ameiurus melas</name>
    <name type="common">Black bullhead</name>
    <name type="synonym">Silurus melas</name>
    <dbReference type="NCBI Taxonomy" id="219545"/>
    <lineage>
        <taxon>Eukaryota</taxon>
        <taxon>Metazoa</taxon>
        <taxon>Chordata</taxon>
        <taxon>Craniata</taxon>
        <taxon>Vertebrata</taxon>
        <taxon>Euteleostomi</taxon>
        <taxon>Actinopterygii</taxon>
        <taxon>Neopterygii</taxon>
        <taxon>Teleostei</taxon>
        <taxon>Ostariophysi</taxon>
        <taxon>Siluriformes</taxon>
        <taxon>Ictaluridae</taxon>
        <taxon>Ameiurus</taxon>
    </lineage>
</organism>
<reference evidence="1 2" key="1">
    <citation type="submission" date="2020-02" db="EMBL/GenBank/DDBJ databases">
        <title>A chromosome-scale genome assembly of the black bullhead catfish (Ameiurus melas).</title>
        <authorList>
            <person name="Wen M."/>
            <person name="Zham M."/>
            <person name="Cabau C."/>
            <person name="Klopp C."/>
            <person name="Donnadieu C."/>
            <person name="Roques C."/>
            <person name="Bouchez O."/>
            <person name="Lampietro C."/>
            <person name="Jouanno E."/>
            <person name="Herpin A."/>
            <person name="Louis A."/>
            <person name="Berthelot C."/>
            <person name="Parey E."/>
            <person name="Roest-Crollius H."/>
            <person name="Braasch I."/>
            <person name="Postlethwait J."/>
            <person name="Robinson-Rechavi M."/>
            <person name="Echchiki A."/>
            <person name="Begum T."/>
            <person name="Montfort J."/>
            <person name="Schartl M."/>
            <person name="Bobe J."/>
            <person name="Guiguen Y."/>
        </authorList>
    </citation>
    <scope>NUCLEOTIDE SEQUENCE [LARGE SCALE GENOMIC DNA]</scope>
    <source>
        <strain evidence="1">M_S1</strain>
        <tissue evidence="1">Blood</tissue>
    </source>
</reference>
<dbReference type="Proteomes" id="UP000593565">
    <property type="component" value="Unassembled WGS sequence"/>
</dbReference>
<evidence type="ECO:0000313" key="1">
    <source>
        <dbReference type="EMBL" id="KAF4088544.1"/>
    </source>
</evidence>
<comment type="caution">
    <text evidence="1">The sequence shown here is derived from an EMBL/GenBank/DDBJ whole genome shotgun (WGS) entry which is preliminary data.</text>
</comment>